<gene>
    <name evidence="1" type="ORF">PMPD1_2458</name>
</gene>
<dbReference type="RefSeq" id="WP_173634349.1">
    <property type="nucleotide sequence ID" value="NZ_CP054212.1"/>
</dbReference>
<keyword evidence="2" id="KW-1185">Reference proteome</keyword>
<proteinExistence type="predicted"/>
<dbReference type="KEGG" id="pmak:PMPD1_2458"/>
<name>A0A6M8UI38_9GAMM</name>
<organism evidence="1 2">
    <name type="scientific">Paramixta manurensis</name>
    <dbReference type="NCBI Taxonomy" id="2740817"/>
    <lineage>
        <taxon>Bacteria</taxon>
        <taxon>Pseudomonadati</taxon>
        <taxon>Pseudomonadota</taxon>
        <taxon>Gammaproteobacteria</taxon>
        <taxon>Enterobacterales</taxon>
        <taxon>Erwiniaceae</taxon>
        <taxon>Paramixta</taxon>
    </lineage>
</organism>
<sequence length="542" mass="59487">MPVIDITTMRGEMPRVVAHLLPQENATVANNCHFRFGVVSPVMADADTGKVFTFKPQTIFHYRDDFWFAWKGIVDVIRSPVAQDQYTRIYYTDGAYPKVTSSQIATTGNGNYPSASFRLGIPAPANAVTVAQITPPDDHDDDDPTDDETRIYVETYVTAYGEEGPPGPASDEVTIVYPGSSVDLQLQPPGSQNNNITRRRIYRSVTGGGSADFLLVAETDIGVRTFRDNVADKDLGPVLETYNYLQPPDNMIGLCLMANGIAAGFAGNQVMFSEAYLPYAWPDDYKQSTEHDIVAIAAIGTGLVVGTKGYPYLFTGVSPSSINNSKLPVMQACVSRQSMVSMDGFALYASPNGLVSVDASGNAIVATEKIIEAKQWRKQFNPASIRAWQVEGEYYALYTTANNTVAGFIFDPESMDIRHFNTVFDAAHNVLEEDTLYVAKGTKLYTAQNSTNPLPVTWRSKEFLALNSTAFSCLRIKSDSIQRVGINLYADRQLALSLPPGSLQDSTLKLPPLVASRWQVEIWGYAQVDRVTLSTSMEEMPA</sequence>
<dbReference type="AlphaFoldDB" id="A0A6M8UI38"/>
<protein>
    <submittedName>
        <fullName evidence="1">Uncharacterized protein</fullName>
    </submittedName>
</protein>
<reference evidence="1 2" key="1">
    <citation type="submission" date="2020-06" db="EMBL/GenBank/DDBJ databases">
        <title>Genome sequence of Paramixta manurensis strain PD-1.</title>
        <authorList>
            <person name="Lee C.W."/>
            <person name="Kim J."/>
        </authorList>
    </citation>
    <scope>NUCLEOTIDE SEQUENCE [LARGE SCALE GENOMIC DNA]</scope>
    <source>
        <strain evidence="1 2">PD-1</strain>
    </source>
</reference>
<evidence type="ECO:0000313" key="1">
    <source>
        <dbReference type="EMBL" id="QKJ87400.1"/>
    </source>
</evidence>
<dbReference type="EMBL" id="CP054212">
    <property type="protein sequence ID" value="QKJ87400.1"/>
    <property type="molecule type" value="Genomic_DNA"/>
</dbReference>
<dbReference type="Proteomes" id="UP000505325">
    <property type="component" value="Chromosome"/>
</dbReference>
<evidence type="ECO:0000313" key="2">
    <source>
        <dbReference type="Proteomes" id="UP000505325"/>
    </source>
</evidence>
<accession>A0A6M8UI38</accession>